<organism evidence="1 2">
    <name type="scientific">Botrytis deweyae</name>
    <dbReference type="NCBI Taxonomy" id="2478750"/>
    <lineage>
        <taxon>Eukaryota</taxon>
        <taxon>Fungi</taxon>
        <taxon>Dikarya</taxon>
        <taxon>Ascomycota</taxon>
        <taxon>Pezizomycotina</taxon>
        <taxon>Leotiomycetes</taxon>
        <taxon>Helotiales</taxon>
        <taxon>Sclerotiniaceae</taxon>
        <taxon>Botrytis</taxon>
    </lineage>
</organism>
<dbReference type="GeneID" id="62226899"/>
<dbReference type="InterPro" id="IPR009784">
    <property type="entry name" value="DUF1349"/>
</dbReference>
<protein>
    <submittedName>
        <fullName evidence="1">Uncharacterized protein</fullName>
    </submittedName>
</protein>
<dbReference type="RefSeq" id="XP_038815419.1">
    <property type="nucleotide sequence ID" value="XM_038947742.1"/>
</dbReference>
<accession>A0ABQ7J268</accession>
<comment type="caution">
    <text evidence="1">The sequence shown here is derived from an EMBL/GenBank/DDBJ whole genome shotgun (WGS) entry which is preliminary data.</text>
</comment>
<evidence type="ECO:0000313" key="2">
    <source>
        <dbReference type="Proteomes" id="UP000783213"/>
    </source>
</evidence>
<gene>
    <name evidence="1" type="ORF">EAE98_000124</name>
</gene>
<dbReference type="PANTHER" id="PTHR35332:SF2">
    <property type="entry name" value="REGULATION OF ENOLASE PROTEIN 1"/>
    <property type="match status" value="1"/>
</dbReference>
<dbReference type="EMBL" id="RCSX01000001">
    <property type="protein sequence ID" value="KAF7939997.1"/>
    <property type="molecule type" value="Genomic_DNA"/>
</dbReference>
<sequence>MSPTKEPFSITASPSTDIWRKPPTTDAFNAATNMASAIPLTSFFSSKITFSLPCKYRYDQGGLLLHLTKAGSKDRWLKTGVEFYNDKPFVSTVGCDNFADWSIYPTGLDPSEDVEVTVEARREEDENGKSLWVYWIKGEERIPLREVAWFFADEDWHIAVGAMACRPAKAEATNGESLEVKFWDFELKQNRVSDFCKR</sequence>
<dbReference type="Proteomes" id="UP000783213">
    <property type="component" value="Unassembled WGS sequence"/>
</dbReference>
<name>A0ABQ7J268_9HELO</name>
<proteinExistence type="predicted"/>
<dbReference type="Gene3D" id="2.60.120.200">
    <property type="match status" value="1"/>
</dbReference>
<dbReference type="PANTHER" id="PTHR35332">
    <property type="entry name" value="REGULATION OF ENOLASE PROTEIN 1"/>
    <property type="match status" value="1"/>
</dbReference>
<dbReference type="Pfam" id="PF07081">
    <property type="entry name" value="DUF1349"/>
    <property type="match status" value="1"/>
</dbReference>
<keyword evidence="2" id="KW-1185">Reference proteome</keyword>
<reference evidence="1 2" key="1">
    <citation type="journal article" date="2020" name="Genome Biol. Evol.">
        <title>Comparative genomics of Sclerotiniaceae.</title>
        <authorList>
            <person name="Valero Jimenez C.A."/>
            <person name="Steentjes M."/>
            <person name="Scholten O.E."/>
            <person name="Van Kan J.A.L."/>
        </authorList>
    </citation>
    <scope>NUCLEOTIDE SEQUENCE [LARGE SCALE GENOMIC DNA]</scope>
    <source>
        <strain evidence="1 2">B1</strain>
    </source>
</reference>
<evidence type="ECO:0000313" key="1">
    <source>
        <dbReference type="EMBL" id="KAF7939997.1"/>
    </source>
</evidence>